<name>A0A7X9LE57_STRRT</name>
<dbReference type="Gene3D" id="3.30.70.100">
    <property type="match status" value="1"/>
</dbReference>
<evidence type="ECO:0000313" key="2">
    <source>
        <dbReference type="EMBL" id="NMD48200.1"/>
    </source>
</evidence>
<dbReference type="RefSeq" id="WP_193522794.1">
    <property type="nucleotide sequence ID" value="NZ_JABASA010000001.1"/>
</dbReference>
<dbReference type="InterPro" id="IPR050744">
    <property type="entry name" value="AI-2_Isomerase_LsrG"/>
</dbReference>
<protein>
    <recommendedName>
        <fullName evidence="1">ABM domain-containing protein</fullName>
    </recommendedName>
</protein>
<accession>A0A7X9LE57</accession>
<sequence>MTEIFRLFKLGLDPSFEAQYTQVGRQNFKQSMALEVGTLAMFGAHVENSPLQKIVVERYASEAAYQAHVASSHFKSFAEMAKAAFISRQVINLEPAIFLQKSEPMRNFAAAGLSVRLAQVEVSDSQAFSAIVLPEMRASMETEAGVLVMYAGKDTANPNIWYFFEVYQNEAAYTSHCQTPHFKDYINKTQDLVLNKDLQVLTGEMLVHQ</sequence>
<evidence type="ECO:0000313" key="3">
    <source>
        <dbReference type="Proteomes" id="UP000532121"/>
    </source>
</evidence>
<organism evidence="2 3">
    <name type="scientific">Streptococcus ratti</name>
    <dbReference type="NCBI Taxonomy" id="1341"/>
    <lineage>
        <taxon>Bacteria</taxon>
        <taxon>Bacillati</taxon>
        <taxon>Bacillota</taxon>
        <taxon>Bacilli</taxon>
        <taxon>Lactobacillales</taxon>
        <taxon>Streptococcaceae</taxon>
        <taxon>Streptococcus</taxon>
    </lineage>
</organism>
<dbReference type="EMBL" id="JABASA010000001">
    <property type="protein sequence ID" value="NMD48200.1"/>
    <property type="molecule type" value="Genomic_DNA"/>
</dbReference>
<feature type="domain" description="ABM" evidence="1">
    <location>
        <begin position="114"/>
        <end position="205"/>
    </location>
</feature>
<dbReference type="InterPro" id="IPR011008">
    <property type="entry name" value="Dimeric_a/b-barrel"/>
</dbReference>
<gene>
    <name evidence="2" type="ORF">HHO37_00595</name>
</gene>
<dbReference type="Proteomes" id="UP000532121">
    <property type="component" value="Unassembled WGS sequence"/>
</dbReference>
<dbReference type="SUPFAM" id="SSF54909">
    <property type="entry name" value="Dimeric alpha+beta barrel"/>
    <property type="match status" value="2"/>
</dbReference>
<dbReference type="PANTHER" id="PTHR33336:SF3">
    <property type="entry name" value="ABM DOMAIN-CONTAINING PROTEIN"/>
    <property type="match status" value="1"/>
</dbReference>
<dbReference type="GO" id="GO:0003824">
    <property type="term" value="F:catalytic activity"/>
    <property type="evidence" value="ECO:0007669"/>
    <property type="project" value="TreeGrafter"/>
</dbReference>
<reference evidence="2 3" key="1">
    <citation type="submission" date="2020-04" db="EMBL/GenBank/DDBJ databases">
        <title>MicrobeNet Type strains.</title>
        <authorList>
            <person name="Nicholson A.C."/>
        </authorList>
    </citation>
    <scope>NUCLEOTIDE SEQUENCE [LARGE SCALE GENOMIC DNA]</scope>
    <source>
        <strain evidence="2 3">DSM 22768</strain>
    </source>
</reference>
<dbReference type="Pfam" id="PF03992">
    <property type="entry name" value="ABM"/>
    <property type="match status" value="2"/>
</dbReference>
<dbReference type="AlphaFoldDB" id="A0A7X9LE57"/>
<proteinExistence type="predicted"/>
<dbReference type="InterPro" id="IPR007138">
    <property type="entry name" value="ABM_dom"/>
</dbReference>
<dbReference type="PANTHER" id="PTHR33336">
    <property type="entry name" value="QUINOL MONOOXYGENASE YGIN-RELATED"/>
    <property type="match status" value="1"/>
</dbReference>
<dbReference type="PROSITE" id="PS51725">
    <property type="entry name" value="ABM"/>
    <property type="match status" value="1"/>
</dbReference>
<evidence type="ECO:0000259" key="1">
    <source>
        <dbReference type="PROSITE" id="PS51725"/>
    </source>
</evidence>
<comment type="caution">
    <text evidence="2">The sequence shown here is derived from an EMBL/GenBank/DDBJ whole genome shotgun (WGS) entry which is preliminary data.</text>
</comment>